<organism evidence="1 2">
    <name type="scientific">Lates japonicus</name>
    <name type="common">Japanese lates</name>
    <dbReference type="NCBI Taxonomy" id="270547"/>
    <lineage>
        <taxon>Eukaryota</taxon>
        <taxon>Metazoa</taxon>
        <taxon>Chordata</taxon>
        <taxon>Craniata</taxon>
        <taxon>Vertebrata</taxon>
        <taxon>Euteleostomi</taxon>
        <taxon>Actinopterygii</taxon>
        <taxon>Neopterygii</taxon>
        <taxon>Teleostei</taxon>
        <taxon>Neoteleostei</taxon>
        <taxon>Acanthomorphata</taxon>
        <taxon>Carangaria</taxon>
        <taxon>Carangaria incertae sedis</taxon>
        <taxon>Centropomidae</taxon>
        <taxon>Lates</taxon>
    </lineage>
</organism>
<comment type="caution">
    <text evidence="1">The sequence shown here is derived from an EMBL/GenBank/DDBJ whole genome shotgun (WGS) entry which is preliminary data.</text>
</comment>
<gene>
    <name evidence="1" type="ORF">AKAME5_000145500</name>
</gene>
<reference evidence="1" key="1">
    <citation type="submission" date="2022-08" db="EMBL/GenBank/DDBJ databases">
        <title>Genome sequencing of akame (Lates japonicus).</title>
        <authorList>
            <person name="Hashiguchi Y."/>
            <person name="Takahashi H."/>
        </authorList>
    </citation>
    <scope>NUCLEOTIDE SEQUENCE</scope>
    <source>
        <strain evidence="1">Kochi</strain>
    </source>
</reference>
<proteinExistence type="predicted"/>
<dbReference type="AlphaFoldDB" id="A0AAD3M459"/>
<protein>
    <submittedName>
        <fullName evidence="1">Rho GTPase-activating protein 32 isoform X1</fullName>
    </submittedName>
</protein>
<dbReference type="EMBL" id="BRZM01000003">
    <property type="protein sequence ID" value="GLD47242.1"/>
    <property type="molecule type" value="Genomic_DNA"/>
</dbReference>
<evidence type="ECO:0000313" key="1">
    <source>
        <dbReference type="EMBL" id="GLD47242.1"/>
    </source>
</evidence>
<keyword evidence="2" id="KW-1185">Reference proteome</keyword>
<accession>A0AAD3M459</accession>
<name>A0AAD3M459_LATJO</name>
<evidence type="ECO:0000313" key="2">
    <source>
        <dbReference type="Proteomes" id="UP001279410"/>
    </source>
</evidence>
<sequence>MVLLDLLFGSSVINPVHRLHKLKCPLQRERVGGKQAGVLLNTRLKGRFLAALCLEQVLEGAVPFLSLRASSPRNAGNAGVHHISEQRRGLRPGRHLEEDDIVPELAHIHPRERPDWEETISAMHAEMRPLHGNMPKPPVSGVGRLEPSYRKCLLRAGKREKRNNIHQANEY</sequence>
<dbReference type="Proteomes" id="UP001279410">
    <property type="component" value="Unassembled WGS sequence"/>
</dbReference>